<evidence type="ECO:0000259" key="14">
    <source>
        <dbReference type="Pfam" id="PF09190"/>
    </source>
</evidence>
<dbReference type="Gene3D" id="1.20.120.1910">
    <property type="entry name" value="Cysteine-tRNA ligase, C-terminal anti-codon recognition domain"/>
    <property type="match status" value="1"/>
</dbReference>
<feature type="domain" description="tRNA synthetases class I catalytic" evidence="13">
    <location>
        <begin position="362"/>
        <end position="429"/>
    </location>
</feature>
<keyword evidence="6" id="KW-0547">Nucleotide-binding</keyword>
<feature type="region of interest" description="Disordered" evidence="12">
    <location>
        <begin position="307"/>
        <end position="326"/>
    </location>
</feature>
<evidence type="ECO:0000256" key="11">
    <source>
        <dbReference type="ARBA" id="ARBA00031499"/>
    </source>
</evidence>
<dbReference type="GO" id="GO:0005524">
    <property type="term" value="F:ATP binding"/>
    <property type="evidence" value="ECO:0007669"/>
    <property type="project" value="UniProtKB-KW"/>
</dbReference>
<comment type="caution">
    <text evidence="15">The sequence shown here is derived from an EMBL/GenBank/DDBJ whole genome shotgun (WGS) entry which is preliminary data.</text>
</comment>
<dbReference type="EC" id="6.1.1.16" evidence="3"/>
<evidence type="ECO:0000313" key="16">
    <source>
        <dbReference type="Proteomes" id="UP001054857"/>
    </source>
</evidence>
<evidence type="ECO:0000256" key="8">
    <source>
        <dbReference type="ARBA" id="ARBA00022840"/>
    </source>
</evidence>
<comment type="cofactor">
    <cofactor evidence="1">
        <name>Zn(2+)</name>
        <dbReference type="ChEBI" id="CHEBI:29105"/>
    </cofactor>
</comment>
<dbReference type="Pfam" id="PF09190">
    <property type="entry name" value="DALR_2"/>
    <property type="match status" value="1"/>
</dbReference>
<dbReference type="InterPro" id="IPR009080">
    <property type="entry name" value="tRNAsynth_Ia_anticodon-bd"/>
</dbReference>
<dbReference type="EMBL" id="BMAR01000022">
    <property type="protein sequence ID" value="GFR48110.1"/>
    <property type="molecule type" value="Genomic_DNA"/>
</dbReference>
<feature type="domain" description="Cysteinyl-tRNA synthetase class Ia DALR" evidence="14">
    <location>
        <begin position="525"/>
        <end position="582"/>
    </location>
</feature>
<dbReference type="InterPro" id="IPR015803">
    <property type="entry name" value="Cys-tRNA-ligase"/>
</dbReference>
<dbReference type="CDD" id="cd00672">
    <property type="entry name" value="CysRS_core"/>
    <property type="match status" value="1"/>
</dbReference>
<dbReference type="SUPFAM" id="SSF47323">
    <property type="entry name" value="Anticodon-binding domain of a subclass of class I aminoacyl-tRNA synthetases"/>
    <property type="match status" value="1"/>
</dbReference>
<dbReference type="SUPFAM" id="SSF52374">
    <property type="entry name" value="Nucleotidylyl transferase"/>
    <property type="match status" value="1"/>
</dbReference>
<feature type="compositionally biased region" description="Low complexity" evidence="12">
    <location>
        <begin position="464"/>
        <end position="501"/>
    </location>
</feature>
<evidence type="ECO:0000256" key="1">
    <source>
        <dbReference type="ARBA" id="ARBA00001947"/>
    </source>
</evidence>
<dbReference type="InterPro" id="IPR015273">
    <property type="entry name" value="Cys-tRNA-synt_Ia_DALR"/>
</dbReference>
<evidence type="ECO:0000256" key="12">
    <source>
        <dbReference type="SAM" id="MobiDB-lite"/>
    </source>
</evidence>
<keyword evidence="16" id="KW-1185">Reference proteome</keyword>
<dbReference type="Pfam" id="PF01406">
    <property type="entry name" value="tRNA-synt_1e"/>
    <property type="match status" value="2"/>
</dbReference>
<dbReference type="HAMAP" id="MF_00041">
    <property type="entry name" value="Cys_tRNA_synth"/>
    <property type="match status" value="1"/>
</dbReference>
<dbReference type="GO" id="GO:0005737">
    <property type="term" value="C:cytoplasm"/>
    <property type="evidence" value="ECO:0007669"/>
    <property type="project" value="InterPro"/>
</dbReference>
<dbReference type="AlphaFoldDB" id="A0AAD3HPP5"/>
<protein>
    <recommendedName>
        <fullName evidence="3">cysteine--tRNA ligase</fullName>
        <ecNumber evidence="3">6.1.1.16</ecNumber>
    </recommendedName>
    <alternativeName>
        <fullName evidence="11">Cysteinyl-tRNA synthetase</fullName>
    </alternativeName>
</protein>
<dbReference type="Gene3D" id="3.40.50.620">
    <property type="entry name" value="HUPs"/>
    <property type="match status" value="1"/>
</dbReference>
<dbReference type="PRINTS" id="PR00983">
    <property type="entry name" value="TRNASYNTHCYS"/>
</dbReference>
<dbReference type="NCBIfam" id="TIGR00435">
    <property type="entry name" value="cysS"/>
    <property type="match status" value="1"/>
</dbReference>
<keyword evidence="5" id="KW-0479">Metal-binding</keyword>
<evidence type="ECO:0000256" key="10">
    <source>
        <dbReference type="ARBA" id="ARBA00023146"/>
    </source>
</evidence>
<reference evidence="15 16" key="1">
    <citation type="journal article" date="2021" name="Sci. Rep.">
        <title>Genome sequencing of the multicellular alga Astrephomene provides insights into convergent evolution of germ-soma differentiation.</title>
        <authorList>
            <person name="Yamashita S."/>
            <person name="Yamamoto K."/>
            <person name="Matsuzaki R."/>
            <person name="Suzuki S."/>
            <person name="Yamaguchi H."/>
            <person name="Hirooka S."/>
            <person name="Minakuchi Y."/>
            <person name="Miyagishima S."/>
            <person name="Kawachi M."/>
            <person name="Toyoda A."/>
            <person name="Nozaki H."/>
        </authorList>
    </citation>
    <scope>NUCLEOTIDE SEQUENCE [LARGE SCALE GENOMIC DNA]</scope>
    <source>
        <strain evidence="15 16">NIES-4017</strain>
    </source>
</reference>
<evidence type="ECO:0000256" key="4">
    <source>
        <dbReference type="ARBA" id="ARBA00022598"/>
    </source>
</evidence>
<keyword evidence="9" id="KW-0648">Protein biosynthesis</keyword>
<feature type="region of interest" description="Disordered" evidence="12">
    <location>
        <begin position="332"/>
        <end position="359"/>
    </location>
</feature>
<keyword evidence="4" id="KW-0436">Ligase</keyword>
<dbReference type="GO" id="GO:0046872">
    <property type="term" value="F:metal ion binding"/>
    <property type="evidence" value="ECO:0007669"/>
    <property type="project" value="UniProtKB-KW"/>
</dbReference>
<dbReference type="GO" id="GO:0004817">
    <property type="term" value="F:cysteine-tRNA ligase activity"/>
    <property type="evidence" value="ECO:0007669"/>
    <property type="project" value="UniProtKB-EC"/>
</dbReference>
<comment type="similarity">
    <text evidence="2">Belongs to the class-I aminoacyl-tRNA synthetase family.</text>
</comment>
<organism evidence="15 16">
    <name type="scientific">Astrephomene gubernaculifera</name>
    <dbReference type="NCBI Taxonomy" id="47775"/>
    <lineage>
        <taxon>Eukaryota</taxon>
        <taxon>Viridiplantae</taxon>
        <taxon>Chlorophyta</taxon>
        <taxon>core chlorophytes</taxon>
        <taxon>Chlorophyceae</taxon>
        <taxon>CS clade</taxon>
        <taxon>Chlamydomonadales</taxon>
        <taxon>Astrephomenaceae</taxon>
        <taxon>Astrephomene</taxon>
    </lineage>
</organism>
<dbReference type="PANTHER" id="PTHR10890:SF25">
    <property type="entry name" value="CYSTEINE--TRNA LIGASE, CHLOROPLASTIC_MITOCHONDRIAL"/>
    <property type="match status" value="1"/>
</dbReference>
<evidence type="ECO:0000256" key="5">
    <source>
        <dbReference type="ARBA" id="ARBA00022723"/>
    </source>
</evidence>
<evidence type="ECO:0000259" key="13">
    <source>
        <dbReference type="Pfam" id="PF01406"/>
    </source>
</evidence>
<accession>A0AAD3HPP5</accession>
<sequence>MSLNCLSNRHQQRWIPFTSRRPTSAVMRPVAHAVQAVQAATEVRAPTAAGEVPSQAALRERVVLYNTMARGKEPFRPLRPDGPVSMYVCGVTVYDYSHIGHARVYVAFDTLYRFLTAGCGYPVTYVRNFTDIDDKIIARAQQSGVPPSELTERFIAEFHKDMSSLRVLPPSLEPRATAHIPAMIAAISDILAHGHAYVVEGGDVFFDVGSLEGYGRLSGRAQEDNRAGERVAVDPRKRSAADFALWKGAKAGEPAWPSPWGPGRPGWHIECSAMVRELLGPVIDIHGGGRDLVFPHHENELAQSQAACGCGRRHPPQGGQPLVAGLPDMQQPAATAAEAGSPLPQQQQQQQPPAPQAAPLHNGTDFVRYWLHNGFVNVDSEKMSKSLGNFFTIRDVLCRYPPLALRWFLLAAHYRAPLHYSDKGLEEASSRLYYVLQARADVVAALREAGAEGERAVEQARALLRSPSAPSPSPSSSTTSPTSSSSSSPAPSSQAPTSPTTGKKGHRGSPASPSPGAALLCEVLSALADDLNTPAVLAALSGPLRTINELTTTRAGRRRPDRLVLLAELHVALGRVMALLGLGAEGEQQQQAEEAEGLAGEAAALERLLEELRASALVRLGLTAGEVADAIRRREQARLARDFAAADAIRVELAGRGVLLLDTPQGTAWRPGSPASE</sequence>
<evidence type="ECO:0000256" key="2">
    <source>
        <dbReference type="ARBA" id="ARBA00005594"/>
    </source>
</evidence>
<proteinExistence type="inferred from homology"/>
<dbReference type="InterPro" id="IPR032678">
    <property type="entry name" value="tRNA-synt_1_cat_dom"/>
</dbReference>
<evidence type="ECO:0000256" key="6">
    <source>
        <dbReference type="ARBA" id="ARBA00022741"/>
    </source>
</evidence>
<dbReference type="InterPro" id="IPR014729">
    <property type="entry name" value="Rossmann-like_a/b/a_fold"/>
</dbReference>
<evidence type="ECO:0000256" key="3">
    <source>
        <dbReference type="ARBA" id="ARBA00012832"/>
    </source>
</evidence>
<gene>
    <name evidence="15" type="ORF">Agub_g9934</name>
</gene>
<feature type="region of interest" description="Disordered" evidence="12">
    <location>
        <begin position="464"/>
        <end position="514"/>
    </location>
</feature>
<dbReference type="InterPro" id="IPR024909">
    <property type="entry name" value="Cys-tRNA/MSH_ligase"/>
</dbReference>
<keyword evidence="8" id="KW-0067">ATP-binding</keyword>
<dbReference type="PANTHER" id="PTHR10890">
    <property type="entry name" value="CYSTEINYL-TRNA SYNTHETASE"/>
    <property type="match status" value="1"/>
</dbReference>
<evidence type="ECO:0000256" key="7">
    <source>
        <dbReference type="ARBA" id="ARBA00022833"/>
    </source>
</evidence>
<dbReference type="GO" id="GO:0006423">
    <property type="term" value="P:cysteinyl-tRNA aminoacylation"/>
    <property type="evidence" value="ECO:0007669"/>
    <property type="project" value="InterPro"/>
</dbReference>
<keyword evidence="7" id="KW-0862">Zinc</keyword>
<name>A0AAD3HPP5_9CHLO</name>
<evidence type="ECO:0000256" key="9">
    <source>
        <dbReference type="ARBA" id="ARBA00022917"/>
    </source>
</evidence>
<keyword evidence="10" id="KW-0030">Aminoacyl-tRNA synthetase</keyword>
<feature type="domain" description="tRNA synthetases class I catalytic" evidence="13">
    <location>
        <begin position="82"/>
        <end position="309"/>
    </location>
</feature>
<evidence type="ECO:0000313" key="15">
    <source>
        <dbReference type="EMBL" id="GFR48110.1"/>
    </source>
</evidence>
<dbReference type="Proteomes" id="UP001054857">
    <property type="component" value="Unassembled WGS sequence"/>
</dbReference>